<evidence type="ECO:0000256" key="11">
    <source>
        <dbReference type="PROSITE-ProRule" id="PRU01360"/>
    </source>
</evidence>
<feature type="domain" description="TonB-dependent receptor-like beta-barrel" evidence="15">
    <location>
        <begin position="265"/>
        <end position="756"/>
    </location>
</feature>
<dbReference type="InterPro" id="IPR000531">
    <property type="entry name" value="Beta-barrel_TonB"/>
</dbReference>
<evidence type="ECO:0000256" key="14">
    <source>
        <dbReference type="SAM" id="SignalP"/>
    </source>
</evidence>
<evidence type="ECO:0000256" key="12">
    <source>
        <dbReference type="RuleBase" id="RU003357"/>
    </source>
</evidence>
<dbReference type="OrthoDB" id="9775095at2"/>
<keyword evidence="7" id="KW-0406">Ion transport</keyword>
<evidence type="ECO:0000256" key="13">
    <source>
        <dbReference type="SAM" id="MobiDB-lite"/>
    </source>
</evidence>
<evidence type="ECO:0000256" key="5">
    <source>
        <dbReference type="ARBA" id="ARBA00022692"/>
    </source>
</evidence>
<evidence type="ECO:0000313" key="18">
    <source>
        <dbReference type="Proteomes" id="UP000255233"/>
    </source>
</evidence>
<keyword evidence="10 11" id="KW-0998">Cell outer membrane</keyword>
<evidence type="ECO:0000256" key="3">
    <source>
        <dbReference type="ARBA" id="ARBA00022452"/>
    </source>
</evidence>
<dbReference type="GO" id="GO:0009279">
    <property type="term" value="C:cell outer membrane"/>
    <property type="evidence" value="ECO:0007669"/>
    <property type="project" value="UniProtKB-SubCell"/>
</dbReference>
<dbReference type="PROSITE" id="PS52016">
    <property type="entry name" value="TONB_DEPENDENT_REC_3"/>
    <property type="match status" value="1"/>
</dbReference>
<dbReference type="Pfam" id="PF07715">
    <property type="entry name" value="Plug"/>
    <property type="match status" value="1"/>
</dbReference>
<dbReference type="InterPro" id="IPR012910">
    <property type="entry name" value="Plug_dom"/>
</dbReference>
<dbReference type="InterPro" id="IPR036942">
    <property type="entry name" value="Beta-barrel_TonB_sf"/>
</dbReference>
<dbReference type="Gene3D" id="2.40.170.20">
    <property type="entry name" value="TonB-dependent receptor, beta-barrel domain"/>
    <property type="match status" value="1"/>
</dbReference>
<evidence type="ECO:0000256" key="7">
    <source>
        <dbReference type="ARBA" id="ARBA00023065"/>
    </source>
</evidence>
<comment type="subcellular location">
    <subcellularLocation>
        <location evidence="1 11">Cell outer membrane</location>
        <topology evidence="1 11">Multi-pass membrane protein</topology>
    </subcellularLocation>
</comment>
<sequence>MKRFFTAACAAAVAAGAFAAGHGKTLPLPVPAGEESGADSIRTLETDEVVIRSSSKETNDLWSVPEAVSLVTPSKINNRQIESVKDLSAFVPNLFIPDYGSKMTTPVYLRGVGARSSGQSVAMYVDNIPYMDKSTFDFEFMDIQRIEVLRGPQGTLYGRNAMGGIINVYTLSPFEYQGHKLSVGGGNYGRWNVKISKLAKFGDKVGLSVGAYYEREGGYFTNEFTGKKVDEGQSAGGRLKLEWKINPRLKAMLASSFDFTDQGAFAYGLYDKETGKIAPVDYNDRGNYLRRMSNNSLRFEYRTDKILLTSNTGYQWLDDDMWMDQDFTRESIFTINQRQRQHSINQEIAVRSVKEQNYQWSVGAFGFYNHLTTDGDVLFKQDGIRNILQPVFDQIQMPLALTIRNDEIPNPGTYRTPTVGAAVFHQSTFNNLLTDGLSVTLGLRLDYEKQYLKYNTSMAMDLLATNKPGGIPMLPPAGIEMPISKTLVGQDDQDFLQYLPKVSIKYECTPQIMTYFTVAKGYKAGGYNIQMFSEVMQDSLKASRPSMGSSGGGGRSGAAEAAKADGEGNIRNALAYKPEQTWNYELGTRGTFRDGRLNVELALFMMDIRDVQLTQFVNGGSGRILTNAGSGRSYGVEVSLGLRPALGLSIDFNYGFTHATFRDYDGGTDSDGTAVDYRGKFIPYVPQHTFSAGAAYTLNLPGRWVNQMTFAAQYTGAGRIYWTEANDVRQPFYGLLNGKVSFRHEFVRLELWARNILNKDYGAFYFESFGNSFVQRGKPFTCGANLVFAF</sequence>
<evidence type="ECO:0000259" key="15">
    <source>
        <dbReference type="Pfam" id="PF00593"/>
    </source>
</evidence>
<reference evidence="17 18" key="1">
    <citation type="submission" date="2018-06" db="EMBL/GenBank/DDBJ databases">
        <authorList>
            <consortium name="Pathogen Informatics"/>
            <person name="Doyle S."/>
        </authorList>
    </citation>
    <scope>NUCLEOTIDE SEQUENCE [LARGE SCALE GENOMIC DNA]</scope>
    <source>
        <strain evidence="17 18">NCTC11190</strain>
    </source>
</reference>
<keyword evidence="3 11" id="KW-1134">Transmembrane beta strand</keyword>
<evidence type="ECO:0000313" key="17">
    <source>
        <dbReference type="EMBL" id="SUE33121.1"/>
    </source>
</evidence>
<keyword evidence="6" id="KW-0408">Iron</keyword>
<feature type="region of interest" description="Disordered" evidence="13">
    <location>
        <begin position="542"/>
        <end position="563"/>
    </location>
</feature>
<dbReference type="InterPro" id="IPR039426">
    <property type="entry name" value="TonB-dep_rcpt-like"/>
</dbReference>
<keyword evidence="8 12" id="KW-0798">TonB box</keyword>
<dbReference type="EMBL" id="UGVL01000001">
    <property type="protein sequence ID" value="SUE33121.1"/>
    <property type="molecule type" value="Genomic_DNA"/>
</dbReference>
<feature type="domain" description="TonB-dependent receptor plug" evidence="16">
    <location>
        <begin position="63"/>
        <end position="165"/>
    </location>
</feature>
<keyword evidence="9 11" id="KW-0472">Membrane</keyword>
<evidence type="ECO:0000256" key="2">
    <source>
        <dbReference type="ARBA" id="ARBA00022448"/>
    </source>
</evidence>
<dbReference type="STRING" id="880526.GCA_000427365_01126"/>
<gene>
    <name evidence="17" type="primary">btuB_1</name>
    <name evidence="17" type="ORF">NCTC11190_00317</name>
</gene>
<dbReference type="Proteomes" id="UP000255233">
    <property type="component" value="Unassembled WGS sequence"/>
</dbReference>
<keyword evidence="5 11" id="KW-0812">Transmembrane</keyword>
<keyword evidence="18" id="KW-1185">Reference proteome</keyword>
<feature type="signal peptide" evidence="14">
    <location>
        <begin position="1"/>
        <end position="19"/>
    </location>
</feature>
<keyword evidence="2 11" id="KW-0813">Transport</keyword>
<dbReference type="PANTHER" id="PTHR32552:SF81">
    <property type="entry name" value="TONB-DEPENDENT OUTER MEMBRANE RECEPTOR"/>
    <property type="match status" value="1"/>
</dbReference>
<keyword evidence="14" id="KW-0732">Signal</keyword>
<dbReference type="PANTHER" id="PTHR32552">
    <property type="entry name" value="FERRICHROME IRON RECEPTOR-RELATED"/>
    <property type="match status" value="1"/>
</dbReference>
<dbReference type="AlphaFoldDB" id="A0A379MNA2"/>
<evidence type="ECO:0000256" key="9">
    <source>
        <dbReference type="ARBA" id="ARBA00023136"/>
    </source>
</evidence>
<protein>
    <submittedName>
        <fullName evidence="17">Outer membrane cobalamin translocator</fullName>
    </submittedName>
</protein>
<name>A0A379MNA2_9BACT</name>
<comment type="similarity">
    <text evidence="11 12">Belongs to the TonB-dependent receptor family.</text>
</comment>
<evidence type="ECO:0000256" key="1">
    <source>
        <dbReference type="ARBA" id="ARBA00004571"/>
    </source>
</evidence>
<dbReference type="GO" id="GO:0006826">
    <property type="term" value="P:iron ion transport"/>
    <property type="evidence" value="ECO:0007669"/>
    <property type="project" value="UniProtKB-KW"/>
</dbReference>
<evidence type="ECO:0000256" key="6">
    <source>
        <dbReference type="ARBA" id="ARBA00023004"/>
    </source>
</evidence>
<dbReference type="RefSeq" id="WP_051214382.1">
    <property type="nucleotide sequence ID" value="NZ_UGVL01000001.1"/>
</dbReference>
<evidence type="ECO:0000256" key="4">
    <source>
        <dbReference type="ARBA" id="ARBA00022496"/>
    </source>
</evidence>
<organism evidence="17 18">
    <name type="scientific">Rikenella microfusus</name>
    <dbReference type="NCBI Taxonomy" id="28139"/>
    <lineage>
        <taxon>Bacteria</taxon>
        <taxon>Pseudomonadati</taxon>
        <taxon>Bacteroidota</taxon>
        <taxon>Bacteroidia</taxon>
        <taxon>Bacteroidales</taxon>
        <taxon>Rikenellaceae</taxon>
        <taxon>Rikenella</taxon>
    </lineage>
</organism>
<dbReference type="Pfam" id="PF00593">
    <property type="entry name" value="TonB_dep_Rec_b-barrel"/>
    <property type="match status" value="1"/>
</dbReference>
<evidence type="ECO:0000256" key="10">
    <source>
        <dbReference type="ARBA" id="ARBA00023237"/>
    </source>
</evidence>
<accession>A0A379MNA2</accession>
<dbReference type="SUPFAM" id="SSF56935">
    <property type="entry name" value="Porins"/>
    <property type="match status" value="1"/>
</dbReference>
<feature type="chain" id="PRO_5016846651" evidence="14">
    <location>
        <begin position="20"/>
        <end position="790"/>
    </location>
</feature>
<proteinExistence type="inferred from homology"/>
<evidence type="ECO:0000256" key="8">
    <source>
        <dbReference type="ARBA" id="ARBA00023077"/>
    </source>
</evidence>
<evidence type="ECO:0000259" key="16">
    <source>
        <dbReference type="Pfam" id="PF07715"/>
    </source>
</evidence>
<keyword evidence="4" id="KW-0410">Iron transport</keyword>